<dbReference type="InterPro" id="IPR005809">
    <property type="entry name" value="Succ_CoA_ligase-like_bsu"/>
</dbReference>
<dbReference type="InterPro" id="IPR013650">
    <property type="entry name" value="ATP-grasp_succ-CoA_synth-type"/>
</dbReference>
<dbReference type="PROSITE" id="PS01217">
    <property type="entry name" value="SUCCINYL_COA_LIG_3"/>
    <property type="match status" value="1"/>
</dbReference>
<sequence length="389" mass="41306">MNVHEYQAKAILRKFGVPVPDGHVCYNGASAREWAKRLGEGPWVVKAQIHAGGRGKGGGVKLARSSSEVQMITRDMLGMTLRTHQTGPEGKVVHRVLVENGCNIANELYVSLLVDRGTSRVTVMASTEGGMDIEEVAANTPEKIVTEAVDPLVGLTPFQCRKIAFSLGLKGKLTNKAVKVLTNLYATFIACDCSLLEINPLVVTAEGELIALDAKFGFDDNALFRHLQIGDMRDFDEEDPNEIEASQHDLSYISLNGNIGCLVNGAGLAMATMDIIKHYGGDPANFLDVGGGATIERVTEAFKIILSDKNVKGILVNIFGGIMKCDVIATGVIEAARQVGIQVPLVVRLEGTNVELGKKLLAESGLNIVAADGMADGAQKIVAAVAAAA</sequence>
<evidence type="ECO:0000256" key="5">
    <source>
        <dbReference type="HAMAP-Rule" id="MF_00558"/>
    </source>
</evidence>
<keyword evidence="3 5" id="KW-0547">Nucleotide-binding</keyword>
<dbReference type="Gene3D" id="3.30.1490.20">
    <property type="entry name" value="ATP-grasp fold, A domain"/>
    <property type="match status" value="1"/>
</dbReference>
<organism evidence="8 9">
    <name type="scientific">Geomonas anaerohicana</name>
    <dbReference type="NCBI Taxonomy" id="2798583"/>
    <lineage>
        <taxon>Bacteria</taxon>
        <taxon>Pseudomonadati</taxon>
        <taxon>Thermodesulfobacteriota</taxon>
        <taxon>Desulfuromonadia</taxon>
        <taxon>Geobacterales</taxon>
        <taxon>Geobacteraceae</taxon>
        <taxon>Geomonas</taxon>
    </lineage>
</organism>
<keyword evidence="1 5" id="KW-0436">Ligase</keyword>
<dbReference type="Pfam" id="PF00549">
    <property type="entry name" value="Ligase_CoA"/>
    <property type="match status" value="1"/>
</dbReference>
<dbReference type="PANTHER" id="PTHR11815">
    <property type="entry name" value="SUCCINYL-COA SYNTHETASE BETA CHAIN"/>
    <property type="match status" value="1"/>
</dbReference>
<comment type="caution">
    <text evidence="8">The sequence shown here is derived from an EMBL/GenBank/DDBJ whole genome shotgun (WGS) entry which is preliminary data.</text>
</comment>
<proteinExistence type="inferred from homology"/>
<evidence type="ECO:0000259" key="7">
    <source>
        <dbReference type="PROSITE" id="PS50975"/>
    </source>
</evidence>
<dbReference type="EMBL" id="JAEMHL010000004">
    <property type="protein sequence ID" value="MBJ6750512.1"/>
    <property type="molecule type" value="Genomic_DNA"/>
</dbReference>
<comment type="pathway">
    <text evidence="5">Carbohydrate metabolism; tricarboxylic acid cycle; succinate from succinyl-CoA (ligase route): step 1/1.</text>
</comment>
<evidence type="ECO:0000256" key="2">
    <source>
        <dbReference type="ARBA" id="ARBA00022723"/>
    </source>
</evidence>
<reference evidence="8 9" key="1">
    <citation type="submission" date="2020-12" db="EMBL/GenBank/DDBJ databases">
        <title>Geomonas sp. Red421, isolated from paddy soil.</title>
        <authorList>
            <person name="Xu Z."/>
            <person name="Zhang Z."/>
            <person name="Masuda Y."/>
            <person name="Itoh H."/>
            <person name="Senoo K."/>
        </authorList>
    </citation>
    <scope>NUCLEOTIDE SEQUENCE [LARGE SCALE GENOMIC DNA]</scope>
    <source>
        <strain evidence="8 9">Red421</strain>
    </source>
</reference>
<keyword evidence="9" id="KW-1185">Reference proteome</keyword>
<name>A0ABS0YF38_9BACT</name>
<dbReference type="SUPFAM" id="SSF52210">
    <property type="entry name" value="Succinyl-CoA synthetase domains"/>
    <property type="match status" value="1"/>
</dbReference>
<comment type="subunit">
    <text evidence="5">Heterotetramer of two alpha and two beta subunits.</text>
</comment>
<dbReference type="InterPro" id="IPR013815">
    <property type="entry name" value="ATP_grasp_subdomain_1"/>
</dbReference>
<keyword evidence="5 6" id="KW-0067">ATP-binding</keyword>
<gene>
    <name evidence="5 8" type="primary">sucC</name>
    <name evidence="8" type="ORF">JFN91_09820</name>
</gene>
<feature type="binding site" evidence="5">
    <location>
        <position position="107"/>
    </location>
    <ligand>
        <name>ATP</name>
        <dbReference type="ChEBI" id="CHEBI:30616"/>
    </ligand>
</feature>
<dbReference type="Gene3D" id="3.30.470.20">
    <property type="entry name" value="ATP-grasp fold, B domain"/>
    <property type="match status" value="1"/>
</dbReference>
<dbReference type="PROSITE" id="PS50975">
    <property type="entry name" value="ATP_GRASP"/>
    <property type="match status" value="1"/>
</dbReference>
<keyword evidence="5" id="KW-0816">Tricarboxylic acid cycle</keyword>
<feature type="binding site" evidence="5">
    <location>
        <position position="99"/>
    </location>
    <ligand>
        <name>ATP</name>
        <dbReference type="ChEBI" id="CHEBI:30616"/>
    </ligand>
</feature>
<feature type="binding site" evidence="5">
    <location>
        <begin position="321"/>
        <end position="323"/>
    </location>
    <ligand>
        <name>substrate</name>
        <note>ligand shared with subunit alpha</note>
    </ligand>
</feature>
<dbReference type="Pfam" id="PF08442">
    <property type="entry name" value="ATP-grasp_2"/>
    <property type="match status" value="1"/>
</dbReference>
<comment type="function">
    <text evidence="5">Succinyl-CoA synthetase functions in the citric acid cycle (TCA), coupling the hydrolysis of succinyl-CoA to the synthesis of either ATP or GTP and thus represents the only step of substrate-level phosphorylation in the TCA. The beta subunit provides nucleotide specificity of the enzyme and binds the substrate succinate, while the binding sites for coenzyme A and phosphate are found in the alpha subunit.</text>
</comment>
<dbReference type="Proteomes" id="UP000614714">
    <property type="component" value="Unassembled WGS sequence"/>
</dbReference>
<feature type="domain" description="ATP-grasp" evidence="7">
    <location>
        <begin position="9"/>
        <end position="229"/>
    </location>
</feature>
<accession>A0ABS0YF38</accession>
<evidence type="ECO:0000256" key="3">
    <source>
        <dbReference type="ARBA" id="ARBA00022741"/>
    </source>
</evidence>
<feature type="binding site" evidence="5">
    <location>
        <begin position="53"/>
        <end position="55"/>
    </location>
    <ligand>
        <name>ATP</name>
        <dbReference type="ChEBI" id="CHEBI:30616"/>
    </ligand>
</feature>
<feature type="binding site" evidence="5">
    <location>
        <position position="46"/>
    </location>
    <ligand>
        <name>ATP</name>
        <dbReference type="ChEBI" id="CHEBI:30616"/>
    </ligand>
</feature>
<protein>
    <recommendedName>
        <fullName evidence="5">Succinate--CoA ligase [ADP-forming] subunit beta</fullName>
        <ecNumber evidence="5">6.2.1.5</ecNumber>
    </recommendedName>
    <alternativeName>
        <fullName evidence="5">Succinyl-CoA synthetase subunit beta</fullName>
        <shortName evidence="5">SCS-beta</shortName>
    </alternativeName>
</protein>
<dbReference type="SUPFAM" id="SSF56059">
    <property type="entry name" value="Glutathione synthetase ATP-binding domain-like"/>
    <property type="match status" value="1"/>
</dbReference>
<dbReference type="NCBIfam" id="NF001913">
    <property type="entry name" value="PRK00696.1"/>
    <property type="match status" value="1"/>
</dbReference>
<comment type="cofactor">
    <cofactor evidence="5">
        <name>Mg(2+)</name>
        <dbReference type="ChEBI" id="CHEBI:18420"/>
    </cofactor>
    <text evidence="5">Binds 1 Mg(2+) ion per subunit.</text>
</comment>
<feature type="binding site" evidence="5">
    <location>
        <position position="199"/>
    </location>
    <ligand>
        <name>Mg(2+)</name>
        <dbReference type="ChEBI" id="CHEBI:18420"/>
    </ligand>
</feature>
<dbReference type="HAMAP" id="MF_00558">
    <property type="entry name" value="Succ_CoA_beta"/>
    <property type="match status" value="1"/>
</dbReference>
<dbReference type="InterPro" id="IPR005811">
    <property type="entry name" value="SUCC_ACL_C"/>
</dbReference>
<dbReference type="GO" id="GO:0004775">
    <property type="term" value="F:succinate-CoA ligase (ADP-forming) activity"/>
    <property type="evidence" value="ECO:0007669"/>
    <property type="project" value="UniProtKB-EC"/>
</dbReference>
<feature type="binding site" evidence="5">
    <location>
        <position position="213"/>
    </location>
    <ligand>
        <name>Mg(2+)</name>
        <dbReference type="ChEBI" id="CHEBI:18420"/>
    </ligand>
</feature>
<comment type="catalytic activity">
    <reaction evidence="5">
        <text>succinate + ATP + CoA = succinyl-CoA + ADP + phosphate</text>
        <dbReference type="Rhea" id="RHEA:17661"/>
        <dbReference type="ChEBI" id="CHEBI:30031"/>
        <dbReference type="ChEBI" id="CHEBI:30616"/>
        <dbReference type="ChEBI" id="CHEBI:43474"/>
        <dbReference type="ChEBI" id="CHEBI:57287"/>
        <dbReference type="ChEBI" id="CHEBI:57292"/>
        <dbReference type="ChEBI" id="CHEBI:456216"/>
        <dbReference type="EC" id="6.2.1.5"/>
    </reaction>
</comment>
<feature type="binding site" evidence="5">
    <location>
        <position position="264"/>
    </location>
    <ligand>
        <name>substrate</name>
        <note>ligand shared with subunit alpha</note>
    </ligand>
</feature>
<dbReference type="RefSeq" id="WP_199389033.1">
    <property type="nucleotide sequence ID" value="NZ_JAEMHL010000004.1"/>
</dbReference>
<evidence type="ECO:0000313" key="9">
    <source>
        <dbReference type="Proteomes" id="UP000614714"/>
    </source>
</evidence>
<dbReference type="EC" id="6.2.1.5" evidence="5"/>
<feature type="binding site" evidence="5">
    <location>
        <position position="102"/>
    </location>
    <ligand>
        <name>ATP</name>
        <dbReference type="ChEBI" id="CHEBI:30616"/>
    </ligand>
</feature>
<keyword evidence="2 5" id="KW-0479">Metal-binding</keyword>
<dbReference type="InterPro" id="IPR011761">
    <property type="entry name" value="ATP-grasp"/>
</dbReference>
<evidence type="ECO:0000256" key="4">
    <source>
        <dbReference type="ARBA" id="ARBA00022842"/>
    </source>
</evidence>
<evidence type="ECO:0000256" key="6">
    <source>
        <dbReference type="PROSITE-ProRule" id="PRU00409"/>
    </source>
</evidence>
<evidence type="ECO:0000256" key="1">
    <source>
        <dbReference type="ARBA" id="ARBA00022598"/>
    </source>
</evidence>
<dbReference type="InterPro" id="IPR016102">
    <property type="entry name" value="Succinyl-CoA_synth-like"/>
</dbReference>
<comment type="catalytic activity">
    <reaction evidence="5">
        <text>GTP + succinate + CoA = succinyl-CoA + GDP + phosphate</text>
        <dbReference type="Rhea" id="RHEA:22120"/>
        <dbReference type="ChEBI" id="CHEBI:30031"/>
        <dbReference type="ChEBI" id="CHEBI:37565"/>
        <dbReference type="ChEBI" id="CHEBI:43474"/>
        <dbReference type="ChEBI" id="CHEBI:57287"/>
        <dbReference type="ChEBI" id="CHEBI:57292"/>
        <dbReference type="ChEBI" id="CHEBI:58189"/>
    </reaction>
</comment>
<comment type="similarity">
    <text evidence="5">Belongs to the succinate/malate CoA ligase beta subunit family.</text>
</comment>
<dbReference type="InterPro" id="IPR017866">
    <property type="entry name" value="Succ-CoA_synthase_bsu_CS"/>
</dbReference>
<keyword evidence="4 5" id="KW-0460">Magnesium</keyword>
<dbReference type="PANTHER" id="PTHR11815:SF10">
    <property type="entry name" value="SUCCINATE--COA LIGASE [GDP-FORMING] SUBUNIT BETA, MITOCHONDRIAL"/>
    <property type="match status" value="1"/>
</dbReference>
<dbReference type="PIRSF" id="PIRSF001554">
    <property type="entry name" value="SucCS_beta"/>
    <property type="match status" value="1"/>
</dbReference>
<dbReference type="Gene3D" id="3.40.50.261">
    <property type="entry name" value="Succinyl-CoA synthetase domains"/>
    <property type="match status" value="1"/>
</dbReference>
<dbReference type="NCBIfam" id="TIGR01016">
    <property type="entry name" value="sucCoAbeta"/>
    <property type="match status" value="1"/>
</dbReference>
<evidence type="ECO:0000313" key="8">
    <source>
        <dbReference type="EMBL" id="MBJ6750512.1"/>
    </source>
</evidence>